<sequence length="352" mass="38910">MRGAAQPHDPRVGTPVDPDSYDYRAAALDAIHFAKVLDRFWQNLRRAVGWNVQYAGSVEMQKRLAPHGHFAVRGALPRALVRQVAAATYHQVWWPAHDKIVYDPDGAVPVWDPDAKTYRDPETSAALPTWDEALDALDEDPDAEPAHVVRLGSVHLAGVRGGSESAEKTIRYITKYIAKDITDAVAPGSRAQEDHLARLAAELQTLPCSPTCANWLLYGVQPKNAKATARPGRCKGKVHQRRTLGFTGRRVLVSRQWSNKTLSDHRADRKAWVKALLALSATGETTIGEHDQAAGDPPPFEYELASRDDPDVPPPHVHFLRKIAERQAWRAQLDAAKQQAQQQLLATQTVAA</sequence>
<evidence type="ECO:0000313" key="1">
    <source>
        <dbReference type="EMBL" id="BCJ29601.1"/>
    </source>
</evidence>
<evidence type="ECO:0000313" key="2">
    <source>
        <dbReference type="Proteomes" id="UP000680750"/>
    </source>
</evidence>
<gene>
    <name evidence="1" type="ORF">Asera_37090</name>
</gene>
<dbReference type="EMBL" id="AP023354">
    <property type="protein sequence ID" value="BCJ29601.1"/>
    <property type="molecule type" value="Genomic_DNA"/>
</dbReference>
<protein>
    <recommendedName>
        <fullName evidence="3">Replication initiation protein</fullName>
    </recommendedName>
</protein>
<evidence type="ECO:0008006" key="3">
    <source>
        <dbReference type="Google" id="ProtNLM"/>
    </source>
</evidence>
<dbReference type="KEGG" id="aser:Asera_37090"/>
<dbReference type="RefSeq" id="WP_244843935.1">
    <property type="nucleotide sequence ID" value="NZ_AP023354.1"/>
</dbReference>
<dbReference type="Proteomes" id="UP000680750">
    <property type="component" value="Chromosome"/>
</dbReference>
<accession>A0A810L5I7</accession>
<name>A0A810L5I7_9ACTN</name>
<organism evidence="1 2">
    <name type="scientific">Actinocatenispora sera</name>
    <dbReference type="NCBI Taxonomy" id="390989"/>
    <lineage>
        <taxon>Bacteria</taxon>
        <taxon>Bacillati</taxon>
        <taxon>Actinomycetota</taxon>
        <taxon>Actinomycetes</taxon>
        <taxon>Micromonosporales</taxon>
        <taxon>Micromonosporaceae</taxon>
        <taxon>Actinocatenispora</taxon>
    </lineage>
</organism>
<dbReference type="InterPro" id="IPR046828">
    <property type="entry name" value="RepSA"/>
</dbReference>
<dbReference type="Pfam" id="PF20199">
    <property type="entry name" value="RepSA"/>
    <property type="match status" value="1"/>
</dbReference>
<reference evidence="1" key="1">
    <citation type="submission" date="2020-08" db="EMBL/GenBank/DDBJ databases">
        <title>Whole genome shotgun sequence of Actinocatenispora sera NBRC 101916.</title>
        <authorList>
            <person name="Komaki H."/>
            <person name="Tamura T."/>
        </authorList>
    </citation>
    <scope>NUCLEOTIDE SEQUENCE</scope>
    <source>
        <strain evidence="1">NBRC 101916</strain>
    </source>
</reference>
<proteinExistence type="predicted"/>
<keyword evidence="2" id="KW-1185">Reference proteome</keyword>
<dbReference type="AlphaFoldDB" id="A0A810L5I7"/>